<dbReference type="GO" id="GO:0004719">
    <property type="term" value="F:protein-L-isoaspartate (D-aspartate) O-methyltransferase activity"/>
    <property type="evidence" value="ECO:0007669"/>
    <property type="project" value="UniProtKB-UniRule"/>
</dbReference>
<comment type="similarity">
    <text evidence="2 7">Belongs to the methyltransferase superfamily. L-isoaspartyl/D-aspartyl protein methyltransferase family.</text>
</comment>
<keyword evidence="5 7" id="KW-0808">Transferase</keyword>
<gene>
    <name evidence="7" type="primary">pcm</name>
    <name evidence="8" type="ORF">EV690_2910</name>
</gene>
<comment type="function">
    <text evidence="7">Catalyzes the methyl esterification of L-isoaspartyl residues in peptides and proteins that result from spontaneous decomposition of normal L-aspartyl and L-asparaginyl residues. It plays a role in the repair and/or degradation of damaged proteins.</text>
</comment>
<dbReference type="NCBIfam" id="NF001453">
    <property type="entry name" value="PRK00312.1"/>
    <property type="match status" value="1"/>
</dbReference>
<dbReference type="PANTHER" id="PTHR11579">
    <property type="entry name" value="PROTEIN-L-ISOASPARTATE O-METHYLTRANSFERASE"/>
    <property type="match status" value="1"/>
</dbReference>
<evidence type="ECO:0000256" key="7">
    <source>
        <dbReference type="HAMAP-Rule" id="MF_00090"/>
    </source>
</evidence>
<evidence type="ECO:0000256" key="3">
    <source>
        <dbReference type="ARBA" id="ARBA00022490"/>
    </source>
</evidence>
<evidence type="ECO:0000256" key="2">
    <source>
        <dbReference type="ARBA" id="ARBA00005369"/>
    </source>
</evidence>
<dbReference type="FunFam" id="3.40.50.150:FF:000010">
    <property type="entry name" value="Protein-L-isoaspartate O-methyltransferase"/>
    <property type="match status" value="1"/>
</dbReference>
<keyword evidence="3 7" id="KW-0963">Cytoplasm</keyword>
<reference evidence="8 9" key="1">
    <citation type="submission" date="2019-03" db="EMBL/GenBank/DDBJ databases">
        <title>Genomic Encyclopedia of Type Strains, Phase IV (KMG-IV): sequencing the most valuable type-strain genomes for metagenomic binning, comparative biology and taxonomic classification.</title>
        <authorList>
            <person name="Goeker M."/>
        </authorList>
    </citation>
    <scope>NUCLEOTIDE SEQUENCE [LARGE SCALE GENOMIC DNA]</scope>
    <source>
        <strain evidence="8 9">DSM 18577</strain>
    </source>
</reference>
<dbReference type="AlphaFoldDB" id="A0A4R1J9F5"/>
<accession>A0A4R1J9F5</accession>
<evidence type="ECO:0000313" key="9">
    <source>
        <dbReference type="Proteomes" id="UP000295565"/>
    </source>
</evidence>
<dbReference type="InterPro" id="IPR029063">
    <property type="entry name" value="SAM-dependent_MTases_sf"/>
</dbReference>
<dbReference type="GO" id="GO:0005737">
    <property type="term" value="C:cytoplasm"/>
    <property type="evidence" value="ECO:0007669"/>
    <property type="project" value="UniProtKB-SubCell"/>
</dbReference>
<dbReference type="OrthoDB" id="9810066at2"/>
<feature type="active site" evidence="7">
    <location>
        <position position="62"/>
    </location>
</feature>
<dbReference type="EMBL" id="SMGD01000015">
    <property type="protein sequence ID" value="TCK47208.1"/>
    <property type="molecule type" value="Genomic_DNA"/>
</dbReference>
<dbReference type="Proteomes" id="UP000295565">
    <property type="component" value="Unassembled WGS sequence"/>
</dbReference>
<dbReference type="PANTHER" id="PTHR11579:SF0">
    <property type="entry name" value="PROTEIN-L-ISOASPARTATE(D-ASPARTATE) O-METHYLTRANSFERASE"/>
    <property type="match status" value="1"/>
</dbReference>
<evidence type="ECO:0000313" key="8">
    <source>
        <dbReference type="EMBL" id="TCK47208.1"/>
    </source>
</evidence>
<evidence type="ECO:0000256" key="1">
    <source>
        <dbReference type="ARBA" id="ARBA00004496"/>
    </source>
</evidence>
<name>A0A4R1J9F5_9GAMM</name>
<dbReference type="NCBIfam" id="TIGR00080">
    <property type="entry name" value="pimt"/>
    <property type="match status" value="1"/>
</dbReference>
<comment type="catalytic activity">
    <reaction evidence="7">
        <text>[protein]-L-isoaspartate + S-adenosyl-L-methionine = [protein]-L-isoaspartate alpha-methyl ester + S-adenosyl-L-homocysteine</text>
        <dbReference type="Rhea" id="RHEA:12705"/>
        <dbReference type="Rhea" id="RHEA-COMP:12143"/>
        <dbReference type="Rhea" id="RHEA-COMP:12144"/>
        <dbReference type="ChEBI" id="CHEBI:57856"/>
        <dbReference type="ChEBI" id="CHEBI:59789"/>
        <dbReference type="ChEBI" id="CHEBI:90596"/>
        <dbReference type="ChEBI" id="CHEBI:90598"/>
        <dbReference type="EC" id="2.1.1.77"/>
    </reaction>
</comment>
<dbReference type="SUPFAM" id="SSF53335">
    <property type="entry name" value="S-adenosyl-L-methionine-dependent methyltransferases"/>
    <property type="match status" value="1"/>
</dbReference>
<dbReference type="InterPro" id="IPR000682">
    <property type="entry name" value="PCMT"/>
</dbReference>
<comment type="caution">
    <text evidence="8">The sequence shown here is derived from an EMBL/GenBank/DDBJ whole genome shotgun (WGS) entry which is preliminary data.</text>
</comment>
<keyword evidence="9" id="KW-1185">Reference proteome</keyword>
<dbReference type="Gene3D" id="3.40.50.150">
    <property type="entry name" value="Vaccinia Virus protein VP39"/>
    <property type="match status" value="1"/>
</dbReference>
<proteinExistence type="inferred from homology"/>
<sequence length="211" mass="23583">MQLGTTPQSLNLCQQLREQGITNEQVLAAIANLPRQYFVDEALSHKAWDNAALPIGQGQTLSQPYTVARMTELLMEVKARRVLEIGTGSGFQTAVLAQLFEQVYSVERIKILQFQAKRRLNNLDLHNIWTKHGDGWQGWPARAPFDAIIVTAAAVELPAQLTEQLCDGGILIIPLGSEQQLLYRIERQGSQLFQQQIESVHFVPLINGELA</sequence>
<dbReference type="RefSeq" id="WP_131913665.1">
    <property type="nucleotide sequence ID" value="NZ_OU594967.1"/>
</dbReference>
<comment type="subcellular location">
    <subcellularLocation>
        <location evidence="1 7">Cytoplasm</location>
    </subcellularLocation>
</comment>
<dbReference type="GO" id="GO:0030091">
    <property type="term" value="P:protein repair"/>
    <property type="evidence" value="ECO:0007669"/>
    <property type="project" value="UniProtKB-UniRule"/>
</dbReference>
<organism evidence="8 9">
    <name type="scientific">Celerinatantimonas diazotrophica</name>
    <dbReference type="NCBI Taxonomy" id="412034"/>
    <lineage>
        <taxon>Bacteria</taxon>
        <taxon>Pseudomonadati</taxon>
        <taxon>Pseudomonadota</taxon>
        <taxon>Gammaproteobacteria</taxon>
        <taxon>Celerinatantimonadaceae</taxon>
        <taxon>Celerinatantimonas</taxon>
    </lineage>
</organism>
<protein>
    <recommendedName>
        <fullName evidence="7">Protein-L-isoaspartate O-methyltransferase</fullName>
        <ecNumber evidence="7">2.1.1.77</ecNumber>
    </recommendedName>
    <alternativeName>
        <fullName evidence="7">L-isoaspartyl protein carboxyl methyltransferase</fullName>
    </alternativeName>
    <alternativeName>
        <fullName evidence="7">Protein L-isoaspartyl methyltransferase</fullName>
    </alternativeName>
    <alternativeName>
        <fullName evidence="7">Protein-beta-aspartate methyltransferase</fullName>
        <shortName evidence="7">PIMT</shortName>
    </alternativeName>
</protein>
<dbReference type="Pfam" id="PF01135">
    <property type="entry name" value="PCMT"/>
    <property type="match status" value="1"/>
</dbReference>
<dbReference type="CDD" id="cd02440">
    <property type="entry name" value="AdoMet_MTases"/>
    <property type="match status" value="1"/>
</dbReference>
<dbReference type="PROSITE" id="PS01279">
    <property type="entry name" value="PCMT"/>
    <property type="match status" value="1"/>
</dbReference>
<dbReference type="GO" id="GO:0032259">
    <property type="term" value="P:methylation"/>
    <property type="evidence" value="ECO:0007669"/>
    <property type="project" value="UniProtKB-KW"/>
</dbReference>
<keyword evidence="6 7" id="KW-0949">S-adenosyl-L-methionine</keyword>
<evidence type="ECO:0000256" key="5">
    <source>
        <dbReference type="ARBA" id="ARBA00022679"/>
    </source>
</evidence>
<dbReference type="HAMAP" id="MF_00090">
    <property type="entry name" value="PIMT"/>
    <property type="match status" value="1"/>
</dbReference>
<evidence type="ECO:0000256" key="6">
    <source>
        <dbReference type="ARBA" id="ARBA00022691"/>
    </source>
</evidence>
<evidence type="ECO:0000256" key="4">
    <source>
        <dbReference type="ARBA" id="ARBA00022603"/>
    </source>
</evidence>
<dbReference type="EC" id="2.1.1.77" evidence="7"/>
<keyword evidence="4 7" id="KW-0489">Methyltransferase</keyword>